<evidence type="ECO:0000313" key="2">
    <source>
        <dbReference type="Proteomes" id="UP000789702"/>
    </source>
</evidence>
<evidence type="ECO:0000313" key="1">
    <source>
        <dbReference type="EMBL" id="CAG8486368.1"/>
    </source>
</evidence>
<protein>
    <submittedName>
        <fullName evidence="1">14777_t:CDS:1</fullName>
    </submittedName>
</protein>
<dbReference type="EMBL" id="CAJVPU010001692">
    <property type="protein sequence ID" value="CAG8486368.1"/>
    <property type="molecule type" value="Genomic_DNA"/>
</dbReference>
<accession>A0ACA9KQ78</accession>
<organism evidence="1 2">
    <name type="scientific">Dentiscutata heterogama</name>
    <dbReference type="NCBI Taxonomy" id="1316150"/>
    <lineage>
        <taxon>Eukaryota</taxon>
        <taxon>Fungi</taxon>
        <taxon>Fungi incertae sedis</taxon>
        <taxon>Mucoromycota</taxon>
        <taxon>Glomeromycotina</taxon>
        <taxon>Glomeromycetes</taxon>
        <taxon>Diversisporales</taxon>
        <taxon>Gigasporaceae</taxon>
        <taxon>Dentiscutata</taxon>
    </lineage>
</organism>
<gene>
    <name evidence="1" type="ORF">DHETER_LOCUS2362</name>
</gene>
<keyword evidence="2" id="KW-1185">Reference proteome</keyword>
<proteinExistence type="predicted"/>
<comment type="caution">
    <text evidence="1">The sequence shown here is derived from an EMBL/GenBank/DDBJ whole genome shotgun (WGS) entry which is preliminary data.</text>
</comment>
<sequence length="41" mass="4870">MTTRLDEIEQEYQTKFHQFATVNATIQVLVNNMARQNDTNR</sequence>
<reference evidence="1" key="1">
    <citation type="submission" date="2021-06" db="EMBL/GenBank/DDBJ databases">
        <authorList>
            <person name="Kallberg Y."/>
            <person name="Tangrot J."/>
            <person name="Rosling A."/>
        </authorList>
    </citation>
    <scope>NUCLEOTIDE SEQUENCE</scope>
    <source>
        <strain evidence="1">IL203A</strain>
    </source>
</reference>
<name>A0ACA9KQ78_9GLOM</name>
<dbReference type="Proteomes" id="UP000789702">
    <property type="component" value="Unassembled WGS sequence"/>
</dbReference>